<reference evidence="3" key="1">
    <citation type="journal article" date="2019" name="Int. J. Syst. Evol. Microbiol.">
        <title>The Global Catalogue of Microorganisms (GCM) 10K type strain sequencing project: providing services to taxonomists for standard genome sequencing and annotation.</title>
        <authorList>
            <consortium name="The Broad Institute Genomics Platform"/>
            <consortium name="The Broad Institute Genome Sequencing Center for Infectious Disease"/>
            <person name="Wu L."/>
            <person name="Ma J."/>
        </authorList>
    </citation>
    <scope>NUCLEOTIDE SEQUENCE [LARGE SCALE GENOMIC DNA]</scope>
    <source>
        <strain evidence="3">CGMCC 4.7608</strain>
    </source>
</reference>
<dbReference type="Proteomes" id="UP001595999">
    <property type="component" value="Unassembled WGS sequence"/>
</dbReference>
<feature type="chain" id="PRO_5046791890" description="DUF4142 domain-containing protein" evidence="1">
    <location>
        <begin position="26"/>
        <end position="167"/>
    </location>
</feature>
<dbReference type="RefSeq" id="WP_231463179.1">
    <property type="nucleotide sequence ID" value="NZ_JAJOHW010000092.1"/>
</dbReference>
<evidence type="ECO:0000313" key="3">
    <source>
        <dbReference type="Proteomes" id="UP001595999"/>
    </source>
</evidence>
<gene>
    <name evidence="2" type="ORF">ACFO0R_17215</name>
</gene>
<keyword evidence="3" id="KW-1185">Reference proteome</keyword>
<comment type="caution">
    <text evidence="2">The sequence shown here is derived from an EMBL/GenBank/DDBJ whole genome shotgun (WGS) entry which is preliminary data.</text>
</comment>
<keyword evidence="1" id="KW-0732">Signal</keyword>
<accession>A0ABV8ZXM2</accession>
<name>A0ABV8ZXM2_9NEIS</name>
<protein>
    <recommendedName>
        <fullName evidence="4">DUF4142 domain-containing protein</fullName>
    </recommendedName>
</protein>
<sequence length="167" mass="19225">MQFTTARGLLAALILCAAASQAAQAADPWRDGDPWSWEQHHWQPEQHPYYLHAMSDLRMARDLLARPDSPQVSNDERHAVDEINQALRRMRDAAINDGKDPFERMPPDASWRPEDRFHQSLLLLDKARQDAGHREDDPYLRSLQRDIVYHIDAAKRAVNIAISDALR</sequence>
<proteinExistence type="predicted"/>
<evidence type="ECO:0000256" key="1">
    <source>
        <dbReference type="SAM" id="SignalP"/>
    </source>
</evidence>
<dbReference type="EMBL" id="JBHSEK010000013">
    <property type="protein sequence ID" value="MFC4491355.1"/>
    <property type="molecule type" value="Genomic_DNA"/>
</dbReference>
<evidence type="ECO:0008006" key="4">
    <source>
        <dbReference type="Google" id="ProtNLM"/>
    </source>
</evidence>
<evidence type="ECO:0000313" key="2">
    <source>
        <dbReference type="EMBL" id="MFC4491355.1"/>
    </source>
</evidence>
<feature type="signal peptide" evidence="1">
    <location>
        <begin position="1"/>
        <end position="25"/>
    </location>
</feature>
<organism evidence="2 3">
    <name type="scientific">Chromobacterium aquaticum</name>
    <dbReference type="NCBI Taxonomy" id="467180"/>
    <lineage>
        <taxon>Bacteria</taxon>
        <taxon>Pseudomonadati</taxon>
        <taxon>Pseudomonadota</taxon>
        <taxon>Betaproteobacteria</taxon>
        <taxon>Neisseriales</taxon>
        <taxon>Chromobacteriaceae</taxon>
        <taxon>Chromobacterium</taxon>
    </lineage>
</organism>